<feature type="coiled-coil region" evidence="1">
    <location>
        <begin position="275"/>
        <end position="325"/>
    </location>
</feature>
<reference evidence="3 4" key="1">
    <citation type="submission" date="2014-09" db="EMBL/GenBank/DDBJ databases">
        <authorList>
            <person name="Ellenberger Sabrina"/>
        </authorList>
    </citation>
    <scope>NUCLEOTIDE SEQUENCE [LARGE SCALE GENOMIC DNA]</scope>
    <source>
        <strain evidence="3 4">CBS 412.66</strain>
    </source>
</reference>
<dbReference type="AlphaFoldDB" id="A0A0B7MQL7"/>
<sequence>MSNQQIKDTCYWCLVCKLSMHSHIKPSHDYLHLKRGEEIINADFEKFLKYLDRSIKAKFKVLINQGVGYCFVLQSYSAEYKEALSAALKNAGFCTFAGTEQVLIISDVEAAVFSVAREQTEDITVVSLKCEQVITASASKKSVEITDTKELNFNLLPDLKSTFVSLLQKRKHESKSNFDIEWERFEKCPQINKLLQPIKDAFDIHIDKINPKGKIIILSDLNSFDDYIRQKASIMSHRISRVHVEKASESIVEAKKYLDESYHTLGKAKSDYAYIQNLESLANDLKSELETKTEVDLTTKSLEALDEAKQKLQDAENHYEETVKSERATWLKHVVAVETRNLMKGASVACRPIVSDTPFYKDGKKTGTKHILSVNDAYTTIIAIDFGTDTTKFIVYNKIDGKWIEILRDSVLSFTFYDETKEQDLFGDEAWEKYLEYSKRSAIRVYKGFKLMLEKINDHQDIDFITLKIASFLRMIYKKAEIDLEDENVCFSFSYPSVWSRRASLVMRQSVIMSGVQVDANNINRVLMIPEAEAVAISCAETIRTKAKEELSVRDGGIYYLVCDLGAGTSDMSFSGGLSLAKALQKEAKRSLFAPKVIFKEEDGDWDVVTGSAIFAMQPDIITERVVVRPCFLDTYSLFGHINVVAYLKEIGNVEYAKSAALCLCGSTSVESNDFFEYQLSLLTEDSNIASLTLYDGDKSAVLGEKKVKRVDDSKLTRMHTYYIPLGNFVFNENRSFKIRFYPSYSIIEVVFEDAIYRLVGFEAIKIGTPKEEQIQYLSEEEEKTKSKERTRRREAHQNRAPAKSSNFLRRLFHH</sequence>
<evidence type="ECO:0000256" key="2">
    <source>
        <dbReference type="SAM" id="MobiDB-lite"/>
    </source>
</evidence>
<feature type="region of interest" description="Disordered" evidence="2">
    <location>
        <begin position="779"/>
        <end position="802"/>
    </location>
</feature>
<dbReference type="STRING" id="35722.A0A0B7MQL7"/>
<dbReference type="PANTHER" id="PTHR14187">
    <property type="entry name" value="ALPHA KINASE/ELONGATION FACTOR 2 KINASE"/>
    <property type="match status" value="1"/>
</dbReference>
<dbReference type="Gene3D" id="3.30.420.40">
    <property type="match status" value="1"/>
</dbReference>
<name>A0A0B7MQL7_9FUNG</name>
<dbReference type="SUPFAM" id="SSF53067">
    <property type="entry name" value="Actin-like ATPase domain"/>
    <property type="match status" value="1"/>
</dbReference>
<keyword evidence="4" id="KW-1185">Reference proteome</keyword>
<keyword evidence="1" id="KW-0175">Coiled coil</keyword>
<gene>
    <name evidence="3" type="primary">PARPA_01572.1 scaffold 1359</name>
</gene>
<accession>A0A0B7MQL7</accession>
<evidence type="ECO:0000313" key="4">
    <source>
        <dbReference type="Proteomes" id="UP000054107"/>
    </source>
</evidence>
<dbReference type="InterPro" id="IPR043129">
    <property type="entry name" value="ATPase_NBD"/>
</dbReference>
<dbReference type="Proteomes" id="UP000054107">
    <property type="component" value="Unassembled WGS sequence"/>
</dbReference>
<evidence type="ECO:0000313" key="3">
    <source>
        <dbReference type="EMBL" id="CEP08261.1"/>
    </source>
</evidence>
<protein>
    <submittedName>
        <fullName evidence="3">Uncharacterized protein</fullName>
    </submittedName>
</protein>
<proteinExistence type="predicted"/>
<dbReference type="OrthoDB" id="2394218at2759"/>
<organism evidence="3 4">
    <name type="scientific">Parasitella parasitica</name>
    <dbReference type="NCBI Taxonomy" id="35722"/>
    <lineage>
        <taxon>Eukaryota</taxon>
        <taxon>Fungi</taxon>
        <taxon>Fungi incertae sedis</taxon>
        <taxon>Mucoromycota</taxon>
        <taxon>Mucoromycotina</taxon>
        <taxon>Mucoromycetes</taxon>
        <taxon>Mucorales</taxon>
        <taxon>Mucorineae</taxon>
        <taxon>Mucoraceae</taxon>
        <taxon>Parasitella</taxon>
    </lineage>
</organism>
<evidence type="ECO:0000256" key="1">
    <source>
        <dbReference type="SAM" id="Coils"/>
    </source>
</evidence>
<dbReference type="EMBL" id="LN719426">
    <property type="protein sequence ID" value="CEP08261.1"/>
    <property type="molecule type" value="Genomic_DNA"/>
</dbReference>
<dbReference type="PANTHER" id="PTHR14187:SF5">
    <property type="entry name" value="HEAT SHOCK 70 KDA PROTEIN 12A"/>
    <property type="match status" value="1"/>
</dbReference>